<sequence length="138" mass="14699">MANQTQQSECVLVIDGDVLVRHAIADYLRNCGYIVIEASTTDEARTVLNEVSLAVDAAICDAEAPGSLNAFEFRAWALRERPAVQIALAGNIETAAHKAAELCEEGPQLSKPYDPQGVISYIRRLLGNARSATVGGAA</sequence>
<dbReference type="SUPFAM" id="SSF52172">
    <property type="entry name" value="CheY-like"/>
    <property type="match status" value="1"/>
</dbReference>
<name>A0ABT0S391_9SPHN</name>
<dbReference type="Gene3D" id="3.40.50.2300">
    <property type="match status" value="1"/>
</dbReference>
<dbReference type="PROSITE" id="PS50110">
    <property type="entry name" value="RESPONSE_REGULATORY"/>
    <property type="match status" value="1"/>
</dbReference>
<comment type="caution">
    <text evidence="3">The sequence shown here is derived from an EMBL/GenBank/DDBJ whole genome shotgun (WGS) entry which is preliminary data.</text>
</comment>
<feature type="modified residue" description="4-aspartylphosphate" evidence="1">
    <location>
        <position position="61"/>
    </location>
</feature>
<dbReference type="EMBL" id="JAMGBE010000003">
    <property type="protein sequence ID" value="MCL6730322.1"/>
    <property type="molecule type" value="Genomic_DNA"/>
</dbReference>
<protein>
    <submittedName>
        <fullName evidence="3">Response regulator</fullName>
    </submittedName>
</protein>
<accession>A0ABT0S391</accession>
<evidence type="ECO:0000313" key="3">
    <source>
        <dbReference type="EMBL" id="MCL6730322.1"/>
    </source>
</evidence>
<dbReference type="InterPro" id="IPR001789">
    <property type="entry name" value="Sig_transdc_resp-reg_receiver"/>
</dbReference>
<dbReference type="RefSeq" id="WP_249831815.1">
    <property type="nucleotide sequence ID" value="NZ_JAMGBE010000003.1"/>
</dbReference>
<dbReference type="Proteomes" id="UP001165342">
    <property type="component" value="Unassembled WGS sequence"/>
</dbReference>
<proteinExistence type="predicted"/>
<evidence type="ECO:0000259" key="2">
    <source>
        <dbReference type="PROSITE" id="PS50110"/>
    </source>
</evidence>
<keyword evidence="1" id="KW-0597">Phosphoprotein</keyword>
<evidence type="ECO:0000313" key="4">
    <source>
        <dbReference type="Proteomes" id="UP001165342"/>
    </source>
</evidence>
<organism evidence="3 4">
    <name type="scientific">Sphingomonas hankyongi</name>
    <dbReference type="NCBI Taxonomy" id="2908209"/>
    <lineage>
        <taxon>Bacteria</taxon>
        <taxon>Pseudomonadati</taxon>
        <taxon>Pseudomonadota</taxon>
        <taxon>Alphaproteobacteria</taxon>
        <taxon>Sphingomonadales</taxon>
        <taxon>Sphingomonadaceae</taxon>
        <taxon>Sphingomonas</taxon>
    </lineage>
</organism>
<feature type="domain" description="Response regulatory" evidence="2">
    <location>
        <begin position="10"/>
        <end position="126"/>
    </location>
</feature>
<dbReference type="InterPro" id="IPR011006">
    <property type="entry name" value="CheY-like_superfamily"/>
</dbReference>
<evidence type="ECO:0000256" key="1">
    <source>
        <dbReference type="PROSITE-ProRule" id="PRU00169"/>
    </source>
</evidence>
<gene>
    <name evidence="3" type="ORF">LZ538_09685</name>
</gene>
<reference evidence="3" key="1">
    <citation type="submission" date="2022-05" db="EMBL/GenBank/DDBJ databases">
        <authorList>
            <person name="Jo J.-H."/>
            <person name="Im W.-T."/>
        </authorList>
    </citation>
    <scope>NUCLEOTIDE SEQUENCE</scope>
    <source>
        <strain evidence="3">SE220</strain>
    </source>
</reference>
<keyword evidence="4" id="KW-1185">Reference proteome</keyword>